<organism evidence="3 4">
    <name type="scientific">Phytohabitans houttuyneae</name>
    <dbReference type="NCBI Taxonomy" id="1076126"/>
    <lineage>
        <taxon>Bacteria</taxon>
        <taxon>Bacillati</taxon>
        <taxon>Actinomycetota</taxon>
        <taxon>Actinomycetes</taxon>
        <taxon>Micromonosporales</taxon>
        <taxon>Micromonosporaceae</taxon>
    </lineage>
</organism>
<dbReference type="PROSITE" id="PS51257">
    <property type="entry name" value="PROKAR_LIPOPROTEIN"/>
    <property type="match status" value="1"/>
</dbReference>
<dbReference type="EMBL" id="BLPF01000004">
    <property type="protein sequence ID" value="GFJ85417.1"/>
    <property type="molecule type" value="Genomic_DNA"/>
</dbReference>
<evidence type="ECO:0000313" key="3">
    <source>
        <dbReference type="EMBL" id="GFJ85417.1"/>
    </source>
</evidence>
<name>A0A6V8KUB8_9ACTN</name>
<dbReference type="Gene3D" id="3.40.50.410">
    <property type="entry name" value="von Willebrand factor, type A domain"/>
    <property type="match status" value="1"/>
</dbReference>
<protein>
    <submittedName>
        <fullName evidence="3">VWA domain-containing protein</fullName>
    </submittedName>
</protein>
<feature type="domain" description="VWFA" evidence="2">
    <location>
        <begin position="348"/>
        <end position="539"/>
    </location>
</feature>
<gene>
    <name evidence="3" type="ORF">Phou_095970</name>
</gene>
<dbReference type="Pfam" id="PF13519">
    <property type="entry name" value="VWA_2"/>
    <property type="match status" value="1"/>
</dbReference>
<accession>A0A6V8KUB8</accession>
<keyword evidence="4" id="KW-1185">Reference proteome</keyword>
<dbReference type="SMART" id="SM00327">
    <property type="entry name" value="VWA"/>
    <property type="match status" value="1"/>
</dbReference>
<dbReference type="AlphaFoldDB" id="A0A6V8KUB8"/>
<evidence type="ECO:0000259" key="2">
    <source>
        <dbReference type="PROSITE" id="PS50234"/>
    </source>
</evidence>
<dbReference type="PROSITE" id="PS50234">
    <property type="entry name" value="VWFA"/>
    <property type="match status" value="1"/>
</dbReference>
<evidence type="ECO:0000313" key="4">
    <source>
        <dbReference type="Proteomes" id="UP000482800"/>
    </source>
</evidence>
<keyword evidence="1" id="KW-0732">Signal</keyword>
<dbReference type="InterPro" id="IPR002035">
    <property type="entry name" value="VWF_A"/>
</dbReference>
<dbReference type="InterPro" id="IPR036465">
    <property type="entry name" value="vWFA_dom_sf"/>
</dbReference>
<proteinExistence type="predicted"/>
<dbReference type="SUPFAM" id="SSF53300">
    <property type="entry name" value="vWA-like"/>
    <property type="match status" value="1"/>
</dbReference>
<dbReference type="Gene3D" id="3.40.190.10">
    <property type="entry name" value="Periplasmic binding protein-like II"/>
    <property type="match status" value="1"/>
</dbReference>
<dbReference type="Proteomes" id="UP000482800">
    <property type="component" value="Unassembled WGS sequence"/>
</dbReference>
<reference evidence="3 4" key="2">
    <citation type="submission" date="2020-03" db="EMBL/GenBank/DDBJ databases">
        <authorList>
            <person name="Ichikawa N."/>
            <person name="Kimura A."/>
            <person name="Kitahashi Y."/>
            <person name="Uohara A."/>
        </authorList>
    </citation>
    <scope>NUCLEOTIDE SEQUENCE [LARGE SCALE GENOMIC DNA]</scope>
    <source>
        <strain evidence="3 4">NBRC 108639</strain>
    </source>
</reference>
<comment type="caution">
    <text evidence="3">The sequence shown here is derived from an EMBL/GenBank/DDBJ whole genome shotgun (WGS) entry which is preliminary data.</text>
</comment>
<sequence>MRRSLALPLAALLLAAACDTPTPQASEGPFKKGSGTLRVLAGSELNDLQPILDDVKSATGVTVKLSEIGTLDGMEKVAAGTAVRDQDAIWFSNNRYLELHPQASGRIDVSTKVANSPVVLGLRAGKAKELGWDQHRPTWSEIAEAAGAGRFTYGMTNPAASNSGYSALVGVAAALAGTGRALTSGEISALTPRLQSFFAGQSLTAGSSGWLADAYVQRQSGGAPVDGLVNYESVLLSLNAAGALKEPLTVVYPADGVVTADYPLTLLAGTSEQARTNYAAVADYLRRPSTQRKIMETTHRRPAVPGIELAASFGPASGGLVELPFPARYDDATALLTGFGDTLRKPARTIYVLDVSGSMKGARIKGLQAALLGLSGADISLSGELTRFNGREQVIMLAFSTAPKSPRRFDLPTANRQPVTNQIRGYVRGLAAAGDTAIYDALSRALELARQLDAAEPNRFTSVVLLTDGERTVGAKLPAFKSYHAKLPAKLKAVPIFTLLFGEGNVQEMTEVARISGGRTFDARSGSLAGVFKQIRGYQ</sequence>
<dbReference type="RefSeq" id="WP_173070461.1">
    <property type="nucleotide sequence ID" value="NZ_BAABGO010000041.1"/>
</dbReference>
<feature type="chain" id="PRO_5028841007" evidence="1">
    <location>
        <begin position="26"/>
        <end position="539"/>
    </location>
</feature>
<feature type="signal peptide" evidence="1">
    <location>
        <begin position="1"/>
        <end position="25"/>
    </location>
</feature>
<evidence type="ECO:0000256" key="1">
    <source>
        <dbReference type="SAM" id="SignalP"/>
    </source>
</evidence>
<dbReference type="SUPFAM" id="SSF53850">
    <property type="entry name" value="Periplasmic binding protein-like II"/>
    <property type="match status" value="1"/>
</dbReference>
<reference evidence="3 4" key="1">
    <citation type="submission" date="2020-03" db="EMBL/GenBank/DDBJ databases">
        <title>Whole genome shotgun sequence of Phytohabitans houttuyneae NBRC 108639.</title>
        <authorList>
            <person name="Komaki H."/>
            <person name="Tamura T."/>
        </authorList>
    </citation>
    <scope>NUCLEOTIDE SEQUENCE [LARGE SCALE GENOMIC DNA]</scope>
    <source>
        <strain evidence="3 4">NBRC 108639</strain>
    </source>
</reference>